<keyword evidence="10" id="KW-0460">Magnesium</keyword>
<evidence type="ECO:0000256" key="3">
    <source>
        <dbReference type="ARBA" id="ARBA00022448"/>
    </source>
</evidence>
<evidence type="ECO:0000313" key="18">
    <source>
        <dbReference type="Proteomes" id="UP001500298"/>
    </source>
</evidence>
<evidence type="ECO:0000256" key="4">
    <source>
        <dbReference type="ARBA" id="ARBA00022568"/>
    </source>
</evidence>
<dbReference type="PRINTS" id="PR00119">
    <property type="entry name" value="CATATPASE"/>
</dbReference>
<feature type="transmembrane region" description="Helical" evidence="15">
    <location>
        <begin position="45"/>
        <end position="64"/>
    </location>
</feature>
<feature type="domain" description="Cation-transporting P-type ATPase N-terminal" evidence="16">
    <location>
        <begin position="6"/>
        <end position="61"/>
    </location>
</feature>
<keyword evidence="8" id="KW-0106">Calcium</keyword>
<evidence type="ECO:0000256" key="12">
    <source>
        <dbReference type="ARBA" id="ARBA00022989"/>
    </source>
</evidence>
<dbReference type="SMART" id="SM00831">
    <property type="entry name" value="Cation_ATPase_N"/>
    <property type="match status" value="1"/>
</dbReference>
<reference evidence="18" key="1">
    <citation type="journal article" date="2019" name="Int. J. Syst. Evol. Microbiol.">
        <title>The Global Catalogue of Microorganisms (GCM) 10K type strain sequencing project: providing services to taxonomists for standard genome sequencing and annotation.</title>
        <authorList>
            <consortium name="The Broad Institute Genomics Platform"/>
            <consortium name="The Broad Institute Genome Sequencing Center for Infectious Disease"/>
            <person name="Wu L."/>
            <person name="Ma J."/>
        </authorList>
    </citation>
    <scope>NUCLEOTIDE SEQUENCE [LARGE SCALE GENOMIC DNA]</scope>
    <source>
        <strain evidence="18">JCM 18326</strain>
    </source>
</reference>
<dbReference type="InterPro" id="IPR023298">
    <property type="entry name" value="ATPase_P-typ_TM_dom_sf"/>
</dbReference>
<dbReference type="PANTHER" id="PTHR24093">
    <property type="entry name" value="CATION TRANSPORTING ATPASE"/>
    <property type="match status" value="1"/>
</dbReference>
<dbReference type="InterPro" id="IPR023299">
    <property type="entry name" value="ATPase_P-typ_cyto_dom_N"/>
</dbReference>
<dbReference type="InterPro" id="IPR044492">
    <property type="entry name" value="P_typ_ATPase_HD_dom"/>
</dbReference>
<dbReference type="InterPro" id="IPR006068">
    <property type="entry name" value="ATPase_P-typ_cation-transptr_C"/>
</dbReference>
<accession>A0ABP9D189</accession>
<keyword evidence="3" id="KW-0813">Transport</keyword>
<dbReference type="PROSITE" id="PS00154">
    <property type="entry name" value="ATPASE_E1_E2"/>
    <property type="match status" value="1"/>
</dbReference>
<dbReference type="NCBIfam" id="TIGR01494">
    <property type="entry name" value="ATPase_P-type"/>
    <property type="match status" value="1"/>
</dbReference>
<evidence type="ECO:0000256" key="2">
    <source>
        <dbReference type="ARBA" id="ARBA00012790"/>
    </source>
</evidence>
<dbReference type="SUPFAM" id="SSF81665">
    <property type="entry name" value="Calcium ATPase, transmembrane domain M"/>
    <property type="match status" value="1"/>
</dbReference>
<name>A0ABP9D189_9BACT</name>
<evidence type="ECO:0000256" key="7">
    <source>
        <dbReference type="ARBA" id="ARBA00022741"/>
    </source>
</evidence>
<dbReference type="PANTHER" id="PTHR24093:SF477">
    <property type="entry name" value="CALCIUM-TRANSPORTING ATPASE"/>
    <property type="match status" value="1"/>
</dbReference>
<organism evidence="17 18">
    <name type="scientific">Algivirga pacifica</name>
    <dbReference type="NCBI Taxonomy" id="1162670"/>
    <lineage>
        <taxon>Bacteria</taxon>
        <taxon>Pseudomonadati</taxon>
        <taxon>Bacteroidota</taxon>
        <taxon>Cytophagia</taxon>
        <taxon>Cytophagales</taxon>
        <taxon>Flammeovirgaceae</taxon>
        <taxon>Algivirga</taxon>
    </lineage>
</organism>
<feature type="transmembrane region" description="Helical" evidence="15">
    <location>
        <begin position="869"/>
        <end position="887"/>
    </location>
</feature>
<gene>
    <name evidence="17" type="ORF">GCM10023331_04980</name>
</gene>
<evidence type="ECO:0000313" key="17">
    <source>
        <dbReference type="EMBL" id="GAA4823536.1"/>
    </source>
</evidence>
<evidence type="ECO:0000256" key="14">
    <source>
        <dbReference type="ARBA" id="ARBA00023136"/>
    </source>
</evidence>
<feature type="transmembrane region" description="Helical" evidence="15">
    <location>
        <begin position="836"/>
        <end position="857"/>
    </location>
</feature>
<feature type="transmembrane region" description="Helical" evidence="15">
    <location>
        <begin position="687"/>
        <end position="708"/>
    </location>
</feature>
<feature type="transmembrane region" description="Helical" evidence="15">
    <location>
        <begin position="796"/>
        <end position="816"/>
    </location>
</feature>
<keyword evidence="13" id="KW-0406">Ion transport</keyword>
<dbReference type="SFLD" id="SFLDF00027">
    <property type="entry name" value="p-type_atpase"/>
    <property type="match status" value="1"/>
</dbReference>
<evidence type="ECO:0000256" key="5">
    <source>
        <dbReference type="ARBA" id="ARBA00022692"/>
    </source>
</evidence>
<dbReference type="Pfam" id="PF00122">
    <property type="entry name" value="E1-E2_ATPase"/>
    <property type="match status" value="1"/>
</dbReference>
<proteinExistence type="predicted"/>
<dbReference type="EC" id="7.2.2.10" evidence="2"/>
<dbReference type="Gene3D" id="3.40.1110.10">
    <property type="entry name" value="Calcium-transporting ATPase, cytoplasmic domain N"/>
    <property type="match status" value="1"/>
</dbReference>
<dbReference type="InterPro" id="IPR023214">
    <property type="entry name" value="HAD_sf"/>
</dbReference>
<dbReference type="SFLD" id="SFLDG00002">
    <property type="entry name" value="C1.7:_P-type_atpase_like"/>
    <property type="match status" value="1"/>
</dbReference>
<dbReference type="Pfam" id="PF13246">
    <property type="entry name" value="Cation_ATPase"/>
    <property type="match status" value="1"/>
</dbReference>
<keyword evidence="5 15" id="KW-0812">Transmembrane</keyword>
<evidence type="ECO:0000259" key="16">
    <source>
        <dbReference type="SMART" id="SM00831"/>
    </source>
</evidence>
<dbReference type="SUPFAM" id="SSF56784">
    <property type="entry name" value="HAD-like"/>
    <property type="match status" value="1"/>
</dbReference>
<dbReference type="InterPro" id="IPR001757">
    <property type="entry name" value="P_typ_ATPase"/>
</dbReference>
<evidence type="ECO:0000256" key="9">
    <source>
        <dbReference type="ARBA" id="ARBA00022840"/>
    </source>
</evidence>
<feature type="transmembrane region" description="Helical" evidence="15">
    <location>
        <begin position="284"/>
        <end position="310"/>
    </location>
</feature>
<evidence type="ECO:0000256" key="11">
    <source>
        <dbReference type="ARBA" id="ARBA00022967"/>
    </source>
</evidence>
<keyword evidence="18" id="KW-1185">Reference proteome</keyword>
<dbReference type="Proteomes" id="UP001500298">
    <property type="component" value="Unassembled WGS sequence"/>
</dbReference>
<feature type="transmembrane region" description="Helical" evidence="15">
    <location>
        <begin position="714"/>
        <end position="734"/>
    </location>
</feature>
<dbReference type="RefSeq" id="WP_345368919.1">
    <property type="nucleotide sequence ID" value="NZ_BAABJX010000010.1"/>
</dbReference>
<dbReference type="SUPFAM" id="SSF81653">
    <property type="entry name" value="Calcium ATPase, transduction domain A"/>
    <property type="match status" value="1"/>
</dbReference>
<dbReference type="Pfam" id="PF00690">
    <property type="entry name" value="Cation_ATPase_N"/>
    <property type="match status" value="1"/>
</dbReference>
<dbReference type="Gene3D" id="2.70.150.10">
    <property type="entry name" value="Calcium-transporting ATPase, cytoplasmic transduction domain A"/>
    <property type="match status" value="1"/>
</dbReference>
<evidence type="ECO:0000256" key="1">
    <source>
        <dbReference type="ARBA" id="ARBA00004141"/>
    </source>
</evidence>
<dbReference type="PRINTS" id="PR00120">
    <property type="entry name" value="HATPASE"/>
</dbReference>
<evidence type="ECO:0000256" key="10">
    <source>
        <dbReference type="ARBA" id="ARBA00022842"/>
    </source>
</evidence>
<dbReference type="Pfam" id="PF00689">
    <property type="entry name" value="Cation_ATPase_C"/>
    <property type="match status" value="1"/>
</dbReference>
<dbReference type="Gene3D" id="1.20.1110.10">
    <property type="entry name" value="Calcium-transporting ATPase, transmembrane domain"/>
    <property type="match status" value="1"/>
</dbReference>
<feature type="transmembrane region" description="Helical" evidence="15">
    <location>
        <begin position="764"/>
        <end position="784"/>
    </location>
</feature>
<comment type="caution">
    <text evidence="17">The sequence shown here is derived from an EMBL/GenBank/DDBJ whole genome shotgun (WGS) entry which is preliminary data.</text>
</comment>
<sequence>MQYNYKGLNQETVLLHRQQFGSNKLQQIETESFWKKLLDNFRDPIIIILCVALILILTLSFFGLTEWFEALAIATAVALAVLVSTFSEYKNESSFQALQQEASQIAVNVFRDGHIQNINIEEVVKGDYILLQSGAMIPAEGILIDGFLKVNQASLNGESEGVSKKSTSADYTPKEQDFNDPHYLYRGATIDDGEGIMLVDAVGMNTFYGQLTRELGMKEERLSPLQLKLEKLAHLISKLGYIGAIVIAFSFMFKKSVIAQEFDPELIATYFSDWTMVLTDGMHAIVLAIIIIVAAVPEGLPMMIALVLSLNMRKMLKEKVLVRKLLGIETAGSLTLLFSDKTGTLTKGQMEAQYFITHDTHTYEGYEQIPDPLRLLAKTAILENSYTVISEEGETIGGNTSERALAGFITKEERIAYKTHTVVQQIRFNSSRKFSATEATAAEAFPKLFGQEQVTFLKGATEILLAECQYTFNEQGEVIPLESKDILLAKTDELADKGIRLIALAVSKASIDTNEQLPNELILIGVIGIRDDLRKESATAVQQALDAGIHVVMITGDRKGTAQAIAKEIGLINSPKDIVLNSSDLQQLSDEELEKMLPNLKVVARALPTDKSRLVRIAKKIGDVAGMTGDGVNDSPALKHADVGFAMGSGSEVAKEAGDIVILDDNFQSITNAVRYGRTIYKSIQKFIVFQLTVNVAAVLTIFLSQFFGIDAPLTIIQILWINIIMDTLAAMAFGSEPALKRYMQEKPIDREASILSRDMKQTIFTGGLYIVIVSLLFLNLDFFKELFQRESNTSSTVFMTAFFNVFVFLIIFNAFNIRTHKLNLLENIGKNRMFLMIMGLIIILQVTFTYIGGSILRTTPLMPSEWGMIFLIAGSIIPVDLIKKVIGNR</sequence>
<keyword evidence="7" id="KW-0547">Nucleotide-binding</keyword>
<dbReference type="InterPro" id="IPR004014">
    <property type="entry name" value="ATPase_P-typ_cation-transptr_N"/>
</dbReference>
<dbReference type="InterPro" id="IPR006408">
    <property type="entry name" value="P-type_ATPase_IIB"/>
</dbReference>
<dbReference type="EMBL" id="BAABJX010000010">
    <property type="protein sequence ID" value="GAA4823536.1"/>
    <property type="molecule type" value="Genomic_DNA"/>
</dbReference>
<protein>
    <recommendedName>
        <fullName evidence="2">P-type Ca(2+) transporter</fullName>
        <ecNumber evidence="2">7.2.2.10</ecNumber>
    </recommendedName>
</protein>
<keyword evidence="11" id="KW-1278">Translocase</keyword>
<keyword evidence="12 15" id="KW-1133">Transmembrane helix</keyword>
<feature type="transmembrane region" description="Helical" evidence="15">
    <location>
        <begin position="235"/>
        <end position="253"/>
    </location>
</feature>
<dbReference type="SUPFAM" id="SSF81660">
    <property type="entry name" value="Metal cation-transporting ATPase, ATP-binding domain N"/>
    <property type="match status" value="1"/>
</dbReference>
<comment type="subcellular location">
    <subcellularLocation>
        <location evidence="1">Membrane</location>
        <topology evidence="1">Multi-pass membrane protein</topology>
    </subcellularLocation>
</comment>
<keyword evidence="9" id="KW-0067">ATP-binding</keyword>
<keyword evidence="4" id="KW-0109">Calcium transport</keyword>
<evidence type="ECO:0000256" key="6">
    <source>
        <dbReference type="ARBA" id="ARBA00022723"/>
    </source>
</evidence>
<evidence type="ECO:0000256" key="15">
    <source>
        <dbReference type="SAM" id="Phobius"/>
    </source>
</evidence>
<dbReference type="SFLD" id="SFLDS00003">
    <property type="entry name" value="Haloacid_Dehalogenase"/>
    <property type="match status" value="1"/>
</dbReference>
<dbReference type="InterPro" id="IPR059000">
    <property type="entry name" value="ATPase_P-type_domA"/>
</dbReference>
<evidence type="ECO:0000256" key="13">
    <source>
        <dbReference type="ARBA" id="ARBA00023065"/>
    </source>
</evidence>
<keyword evidence="6" id="KW-0479">Metal-binding</keyword>
<feature type="transmembrane region" description="Helical" evidence="15">
    <location>
        <begin position="70"/>
        <end position="89"/>
    </location>
</feature>
<dbReference type="Gene3D" id="3.40.50.1000">
    <property type="entry name" value="HAD superfamily/HAD-like"/>
    <property type="match status" value="1"/>
</dbReference>
<dbReference type="InterPro" id="IPR036412">
    <property type="entry name" value="HAD-like_sf"/>
</dbReference>
<dbReference type="Pfam" id="PF08282">
    <property type="entry name" value="Hydrolase_3"/>
    <property type="match status" value="1"/>
</dbReference>
<dbReference type="InterPro" id="IPR018303">
    <property type="entry name" value="ATPase_P-typ_P_site"/>
</dbReference>
<keyword evidence="14 15" id="KW-0472">Membrane</keyword>
<dbReference type="NCBIfam" id="TIGR01517">
    <property type="entry name" value="ATPase-IIB_Ca"/>
    <property type="match status" value="1"/>
</dbReference>
<evidence type="ECO:0000256" key="8">
    <source>
        <dbReference type="ARBA" id="ARBA00022837"/>
    </source>
</evidence>
<dbReference type="InterPro" id="IPR008250">
    <property type="entry name" value="ATPase_P-typ_transduc_dom_A_sf"/>
</dbReference>